<evidence type="ECO:0008006" key="3">
    <source>
        <dbReference type="Google" id="ProtNLM"/>
    </source>
</evidence>
<comment type="caution">
    <text evidence="1">The sequence shown here is derived from an EMBL/GenBank/DDBJ whole genome shotgun (WGS) entry which is preliminary data.</text>
</comment>
<gene>
    <name evidence="1" type="ORF">GCM10010967_41470</name>
</gene>
<dbReference type="Proteomes" id="UP000632339">
    <property type="component" value="Unassembled WGS sequence"/>
</dbReference>
<name>A0ABQ2IAX3_9BACT</name>
<sequence>MKTFMEKQENVDQDAWIEDLLKDKEKFIEGIKNSPAVIKKNREAIEQLSKLKPPFPWIDDCSKQNVS</sequence>
<proteinExistence type="predicted"/>
<protein>
    <recommendedName>
        <fullName evidence="3">Addiction module component</fullName>
    </recommendedName>
</protein>
<dbReference type="EMBL" id="BMLI01000002">
    <property type="protein sequence ID" value="GGN02520.1"/>
    <property type="molecule type" value="Genomic_DNA"/>
</dbReference>
<keyword evidence="2" id="KW-1185">Reference proteome</keyword>
<accession>A0ABQ2IAX3</accession>
<evidence type="ECO:0000313" key="2">
    <source>
        <dbReference type="Proteomes" id="UP000632339"/>
    </source>
</evidence>
<evidence type="ECO:0000313" key="1">
    <source>
        <dbReference type="EMBL" id="GGN02520.1"/>
    </source>
</evidence>
<reference evidence="2" key="1">
    <citation type="journal article" date="2019" name="Int. J. Syst. Evol. Microbiol.">
        <title>The Global Catalogue of Microorganisms (GCM) 10K type strain sequencing project: providing services to taxonomists for standard genome sequencing and annotation.</title>
        <authorList>
            <consortium name="The Broad Institute Genomics Platform"/>
            <consortium name="The Broad Institute Genome Sequencing Center for Infectious Disease"/>
            <person name="Wu L."/>
            <person name="Ma J."/>
        </authorList>
    </citation>
    <scope>NUCLEOTIDE SEQUENCE [LARGE SCALE GENOMIC DNA]</scope>
    <source>
        <strain evidence="2">CGMCC 1.6375</strain>
    </source>
</reference>
<organism evidence="1 2">
    <name type="scientific">Dyadobacter beijingensis</name>
    <dbReference type="NCBI Taxonomy" id="365489"/>
    <lineage>
        <taxon>Bacteria</taxon>
        <taxon>Pseudomonadati</taxon>
        <taxon>Bacteroidota</taxon>
        <taxon>Cytophagia</taxon>
        <taxon>Cytophagales</taxon>
        <taxon>Spirosomataceae</taxon>
        <taxon>Dyadobacter</taxon>
    </lineage>
</organism>